<feature type="region of interest" description="Disordered" evidence="1">
    <location>
        <begin position="310"/>
        <end position="337"/>
    </location>
</feature>
<reference evidence="2 3" key="1">
    <citation type="submission" date="2015-09" db="EMBL/GenBank/DDBJ databases">
        <title>Sorangium comparison.</title>
        <authorList>
            <person name="Zaburannyi N."/>
            <person name="Bunk B."/>
            <person name="Overmann J."/>
            <person name="Mueller R."/>
        </authorList>
    </citation>
    <scope>NUCLEOTIDE SEQUENCE [LARGE SCALE GENOMIC DNA]</scope>
    <source>
        <strain evidence="2 3">So ceGT47</strain>
    </source>
</reference>
<dbReference type="Proteomes" id="UP000295781">
    <property type="component" value="Chromosome"/>
</dbReference>
<name>A0A4P2Q7B0_SORCE</name>
<evidence type="ECO:0000313" key="2">
    <source>
        <dbReference type="EMBL" id="AUX24988.1"/>
    </source>
</evidence>
<gene>
    <name evidence="2" type="ORF">SOCEGT47_055290</name>
</gene>
<accession>A0A4P2Q7B0</accession>
<evidence type="ECO:0000313" key="3">
    <source>
        <dbReference type="Proteomes" id="UP000295781"/>
    </source>
</evidence>
<sequence>MATKLTPKTRAAARGTSRIAPKVKTTAKAKAQPAAPAQDTQDEEEAIYSLDELVERRGEATVEEVRAYVGGVEKADLVREGRAVATSRIDRDAARLYGKADAFLRKATEAQRDALLGLSDDLLRVAIWAARHGSRLAAARDGSKAKAGSAKAAREAAADAARRKGRGVREQLTTALRILSGGEPRLLKKIDGAYGVAPDAGKLATSLAALVKVGRALLADTSAAAEQRRKGTRLDAAKLDEIEALAGEIRKAGDAAAAVTASASVDQTEVDTWDGMNLLLLEMIIDLFDAGHLVDPSVPRLVPISLGRYFSPRRTKPEKPTEEAPATSPQPQPGVPA</sequence>
<feature type="compositionally biased region" description="Low complexity" evidence="1">
    <location>
        <begin position="20"/>
        <end position="39"/>
    </location>
</feature>
<dbReference type="EMBL" id="CP012670">
    <property type="protein sequence ID" value="AUX24988.1"/>
    <property type="molecule type" value="Genomic_DNA"/>
</dbReference>
<organism evidence="2 3">
    <name type="scientific">Sorangium cellulosum</name>
    <name type="common">Polyangium cellulosum</name>
    <dbReference type="NCBI Taxonomy" id="56"/>
    <lineage>
        <taxon>Bacteria</taxon>
        <taxon>Pseudomonadati</taxon>
        <taxon>Myxococcota</taxon>
        <taxon>Polyangia</taxon>
        <taxon>Polyangiales</taxon>
        <taxon>Polyangiaceae</taxon>
        <taxon>Sorangium</taxon>
    </lineage>
</organism>
<feature type="region of interest" description="Disordered" evidence="1">
    <location>
        <begin position="1"/>
        <end position="43"/>
    </location>
</feature>
<protein>
    <submittedName>
        <fullName evidence="2">Uncharacterized protein</fullName>
    </submittedName>
</protein>
<dbReference type="AlphaFoldDB" id="A0A4P2Q7B0"/>
<evidence type="ECO:0000256" key="1">
    <source>
        <dbReference type="SAM" id="MobiDB-lite"/>
    </source>
</evidence>
<feature type="compositionally biased region" description="Pro residues" evidence="1">
    <location>
        <begin position="328"/>
        <end position="337"/>
    </location>
</feature>
<proteinExistence type="predicted"/>